<accession>A0A1M6Y7H7</accession>
<dbReference type="GO" id="GO:0016747">
    <property type="term" value="F:acyltransferase activity, transferring groups other than amino-acyl groups"/>
    <property type="evidence" value="ECO:0007669"/>
    <property type="project" value="InterPro"/>
</dbReference>
<sequence length="190" mass="21396">MDNAPVIMRLGGYGLRKLMPEDANARYLGWISDPEVNAFLTVGKFPCTLEDLSEYVSRFHGSTSGAAFAIVNQEDRDKHIGNVTLNAINWISGTADIGLMIGSKKHARPACAHAVLSLIVPYAFDVLGLRRLYMGVLEGNIACLEGARRLQMKEEGRWREQSLVYGEYQDEIWFGVLRSERDSLNYWRQP</sequence>
<dbReference type="OrthoDB" id="9801656at2"/>
<organism evidence="2 3">
    <name type="scientific">Desulfatibacillum alkenivorans DSM 16219</name>
    <dbReference type="NCBI Taxonomy" id="1121393"/>
    <lineage>
        <taxon>Bacteria</taxon>
        <taxon>Pseudomonadati</taxon>
        <taxon>Thermodesulfobacteriota</taxon>
        <taxon>Desulfobacteria</taxon>
        <taxon>Desulfobacterales</taxon>
        <taxon>Desulfatibacillaceae</taxon>
        <taxon>Desulfatibacillum</taxon>
    </lineage>
</organism>
<dbReference type="SUPFAM" id="SSF55729">
    <property type="entry name" value="Acyl-CoA N-acyltransferases (Nat)"/>
    <property type="match status" value="1"/>
</dbReference>
<reference evidence="3" key="1">
    <citation type="submission" date="2016-11" db="EMBL/GenBank/DDBJ databases">
        <authorList>
            <person name="Varghese N."/>
            <person name="Submissions S."/>
        </authorList>
    </citation>
    <scope>NUCLEOTIDE SEQUENCE [LARGE SCALE GENOMIC DNA]</scope>
    <source>
        <strain evidence="3">DSM 16219</strain>
    </source>
</reference>
<evidence type="ECO:0000259" key="1">
    <source>
        <dbReference type="Pfam" id="PF13302"/>
    </source>
</evidence>
<protein>
    <submittedName>
        <fullName evidence="2">Protein N-acetyltransferase, RimJ/RimL family</fullName>
    </submittedName>
</protein>
<dbReference type="RefSeq" id="WP_073478671.1">
    <property type="nucleotide sequence ID" value="NZ_FQZU01000047.1"/>
</dbReference>
<keyword evidence="3" id="KW-1185">Reference proteome</keyword>
<dbReference type="STRING" id="1121393.SAMN02745216_04686"/>
<keyword evidence="2" id="KW-0808">Transferase</keyword>
<dbReference type="EMBL" id="FQZU01000047">
    <property type="protein sequence ID" value="SHL13989.1"/>
    <property type="molecule type" value="Genomic_DNA"/>
</dbReference>
<dbReference type="PANTHER" id="PTHR43415">
    <property type="entry name" value="SPERMIDINE N(1)-ACETYLTRANSFERASE"/>
    <property type="match status" value="1"/>
</dbReference>
<dbReference type="Gene3D" id="3.40.630.30">
    <property type="match status" value="1"/>
</dbReference>
<dbReference type="Pfam" id="PF13302">
    <property type="entry name" value="Acetyltransf_3"/>
    <property type="match status" value="1"/>
</dbReference>
<dbReference type="InterPro" id="IPR016181">
    <property type="entry name" value="Acyl_CoA_acyltransferase"/>
</dbReference>
<evidence type="ECO:0000313" key="2">
    <source>
        <dbReference type="EMBL" id="SHL13989.1"/>
    </source>
</evidence>
<evidence type="ECO:0000313" key="3">
    <source>
        <dbReference type="Proteomes" id="UP000183994"/>
    </source>
</evidence>
<dbReference type="Proteomes" id="UP000183994">
    <property type="component" value="Unassembled WGS sequence"/>
</dbReference>
<dbReference type="AlphaFoldDB" id="A0A1M6Y7H7"/>
<name>A0A1M6Y7H7_9BACT</name>
<gene>
    <name evidence="2" type="ORF">SAMN02745216_04686</name>
</gene>
<dbReference type="InterPro" id="IPR000182">
    <property type="entry name" value="GNAT_dom"/>
</dbReference>
<feature type="domain" description="N-acetyltransferase" evidence="1">
    <location>
        <begin position="15"/>
        <end position="152"/>
    </location>
</feature>
<proteinExistence type="predicted"/>
<dbReference type="PANTHER" id="PTHR43415:SF3">
    <property type="entry name" value="GNAT-FAMILY ACETYLTRANSFERASE"/>
    <property type="match status" value="1"/>
</dbReference>